<dbReference type="AlphaFoldDB" id="A1BCN1"/>
<sequence precursor="true">MQFGKTFQIPALIAVSCALVAPAPAMAEHGRNTRTVAAAVAAAAIVGLAINAANHQGHYKDGRRYDNDRDSGEFDRGYRDGLYDTNRNNYNHTDAYRDGYRAGQDERELRVSHNQSNRWEQGRHVADSNMMYKATDEAERYWNLPRGSATPVRSSYNEDSGNYRVAVAAGYLRGVCVLDRYGRVIRFEDKRD</sequence>
<gene>
    <name evidence="4" type="ordered locus">Cpha266_0088</name>
</gene>
<keyword evidence="3" id="KW-0732">Signal</keyword>
<proteinExistence type="predicted"/>
<dbReference type="RefSeq" id="WP_011743998.1">
    <property type="nucleotide sequence ID" value="NC_008639.1"/>
</dbReference>
<accession>A1BCN1</accession>
<dbReference type="HOGENOM" id="CLU_1412943_0_0_10"/>
<keyword evidence="2" id="KW-0472">Membrane</keyword>
<reference evidence="4 5" key="1">
    <citation type="submission" date="2006-12" db="EMBL/GenBank/DDBJ databases">
        <title>Complete sequence of Chlorobium phaeobacteroides DSM 266.</title>
        <authorList>
            <consortium name="US DOE Joint Genome Institute"/>
            <person name="Copeland A."/>
            <person name="Lucas S."/>
            <person name="Lapidus A."/>
            <person name="Barry K."/>
            <person name="Detter J.C."/>
            <person name="Glavina del Rio T."/>
            <person name="Hammon N."/>
            <person name="Israni S."/>
            <person name="Pitluck S."/>
            <person name="Goltsman E."/>
            <person name="Schmutz J."/>
            <person name="Larimer F."/>
            <person name="Land M."/>
            <person name="Hauser L."/>
            <person name="Mikhailova N."/>
            <person name="Li T."/>
            <person name="Overmann J."/>
            <person name="Bryant D.A."/>
            <person name="Richardson P."/>
        </authorList>
    </citation>
    <scope>NUCLEOTIDE SEQUENCE [LARGE SCALE GENOMIC DNA]</scope>
    <source>
        <strain evidence="4 5">DSM 266</strain>
    </source>
</reference>
<keyword evidence="5" id="KW-1185">Reference proteome</keyword>
<feature type="region of interest" description="Disordered" evidence="1">
    <location>
        <begin position="58"/>
        <end position="80"/>
    </location>
</feature>
<dbReference type="KEGG" id="cph:Cpha266_0088"/>
<keyword evidence="2" id="KW-1133">Transmembrane helix</keyword>
<organism evidence="4 5">
    <name type="scientific">Chlorobium phaeobacteroides (strain DSM 266 / SMG 266 / 2430)</name>
    <dbReference type="NCBI Taxonomy" id="290317"/>
    <lineage>
        <taxon>Bacteria</taxon>
        <taxon>Pseudomonadati</taxon>
        <taxon>Chlorobiota</taxon>
        <taxon>Chlorobiia</taxon>
        <taxon>Chlorobiales</taxon>
        <taxon>Chlorobiaceae</taxon>
        <taxon>Chlorobium/Pelodictyon group</taxon>
        <taxon>Chlorobium</taxon>
    </lineage>
</organism>
<protein>
    <submittedName>
        <fullName evidence="4">Uncharacterized protein</fullName>
    </submittedName>
</protein>
<dbReference type="PROSITE" id="PS51257">
    <property type="entry name" value="PROKAR_LIPOPROTEIN"/>
    <property type="match status" value="1"/>
</dbReference>
<feature type="chain" id="PRO_5002632510" evidence="3">
    <location>
        <begin position="28"/>
        <end position="192"/>
    </location>
</feature>
<evidence type="ECO:0000256" key="1">
    <source>
        <dbReference type="SAM" id="MobiDB-lite"/>
    </source>
</evidence>
<name>A1BCN1_CHLPD</name>
<evidence type="ECO:0000256" key="3">
    <source>
        <dbReference type="SAM" id="SignalP"/>
    </source>
</evidence>
<dbReference type="Proteomes" id="UP000008701">
    <property type="component" value="Chromosome"/>
</dbReference>
<dbReference type="OrthoDB" id="594865at2"/>
<feature type="transmembrane region" description="Helical" evidence="2">
    <location>
        <begin position="37"/>
        <end position="54"/>
    </location>
</feature>
<feature type="signal peptide" evidence="3">
    <location>
        <begin position="1"/>
        <end position="27"/>
    </location>
</feature>
<evidence type="ECO:0000313" key="4">
    <source>
        <dbReference type="EMBL" id="ABL64158.1"/>
    </source>
</evidence>
<keyword evidence="2" id="KW-0812">Transmembrane</keyword>
<evidence type="ECO:0000313" key="5">
    <source>
        <dbReference type="Proteomes" id="UP000008701"/>
    </source>
</evidence>
<evidence type="ECO:0000256" key="2">
    <source>
        <dbReference type="SAM" id="Phobius"/>
    </source>
</evidence>
<dbReference type="EMBL" id="CP000492">
    <property type="protein sequence ID" value="ABL64158.1"/>
    <property type="molecule type" value="Genomic_DNA"/>
</dbReference>